<feature type="non-terminal residue" evidence="2">
    <location>
        <position position="209"/>
    </location>
</feature>
<protein>
    <submittedName>
        <fullName evidence="2">Uncharacterized protein LOC128200816</fullName>
    </submittedName>
</protein>
<reference evidence="2" key="1">
    <citation type="submission" date="2025-08" db="UniProtKB">
        <authorList>
            <consortium name="RefSeq"/>
        </authorList>
    </citation>
    <scope>IDENTIFICATION</scope>
    <source>
        <tissue evidence="2">Whole larvae</tissue>
    </source>
</reference>
<proteinExistence type="predicted"/>
<organism evidence="1 2">
    <name type="scientific">Galleria mellonella</name>
    <name type="common">Greater wax moth</name>
    <dbReference type="NCBI Taxonomy" id="7137"/>
    <lineage>
        <taxon>Eukaryota</taxon>
        <taxon>Metazoa</taxon>
        <taxon>Ecdysozoa</taxon>
        <taxon>Arthropoda</taxon>
        <taxon>Hexapoda</taxon>
        <taxon>Insecta</taxon>
        <taxon>Pterygota</taxon>
        <taxon>Neoptera</taxon>
        <taxon>Endopterygota</taxon>
        <taxon>Lepidoptera</taxon>
        <taxon>Glossata</taxon>
        <taxon>Ditrysia</taxon>
        <taxon>Pyraloidea</taxon>
        <taxon>Pyralidae</taxon>
        <taxon>Galleriinae</taxon>
        <taxon>Galleria</taxon>
    </lineage>
</organism>
<sequence length="209" mass="24444">MSVQFHGTSLNISKNIGILGVDISSDVQFRGHLEDKVKLASKKLGVLNRANHCFTPDQRLMLYKSQIRPQMEYCCHLWAGAHKYQLESFDSLERRAMRVVDDPRLTSGIEPLSLRRDFASLCVFYCLYNGLCSEELFNITATVYHRTGRHRQVVHPHVLQPQWSRTAQFQRCFLSRTFRLWNELPAQVFPRDYSMGFFKRGVKRFLQGR</sequence>
<gene>
    <name evidence="2" type="primary">LOC128200816</name>
</gene>
<dbReference type="GeneID" id="128200816"/>
<dbReference type="RefSeq" id="XP_052751430.1">
    <property type="nucleotide sequence ID" value="XM_052895470.1"/>
</dbReference>
<evidence type="ECO:0000313" key="2">
    <source>
        <dbReference type="RefSeq" id="XP_052751430.1"/>
    </source>
</evidence>
<keyword evidence="1" id="KW-1185">Reference proteome</keyword>
<accession>A0ABM3MJ64</accession>
<evidence type="ECO:0000313" key="1">
    <source>
        <dbReference type="Proteomes" id="UP001652740"/>
    </source>
</evidence>
<name>A0ABM3MJ64_GALME</name>
<dbReference type="Proteomes" id="UP001652740">
    <property type="component" value="Unplaced"/>
</dbReference>